<dbReference type="InterPro" id="IPR000086">
    <property type="entry name" value="NUDIX_hydrolase_dom"/>
</dbReference>
<reference evidence="4 5" key="1">
    <citation type="journal article" date="2018" name="Front. Microbiol.">
        <title>Description and Comparative Genomics of Macrococcus caseolyticus subsp. hominis subsp. nov., Macrococcus goetzii sp. nov., Macrococcus epidermidis sp. nov., and Macrococcus bohemicus sp. nov., Novel Macrococci From Human Clinical Material With Virulence Potential and Suspected Uptake of Foreign DNA by Natural Transformation.</title>
        <authorList>
            <person name="Maslanova I."/>
            <person name="Wertheimer Z."/>
            <person name="Sedlacek I."/>
            <person name="Svec P."/>
            <person name="Indrakova A."/>
            <person name="Kovarovic V."/>
            <person name="Schumann P."/>
            <person name="Sproer C."/>
            <person name="Kralova S."/>
            <person name="Sedo O."/>
            <person name="Kristofova L."/>
            <person name="Vrbovska V."/>
            <person name="Fuzik T."/>
            <person name="Petras P."/>
            <person name="Zdrahal Z."/>
            <person name="Ruzickova V."/>
            <person name="Doskar J."/>
            <person name="Pantucek R."/>
        </authorList>
    </citation>
    <scope>NUCLEOTIDE SEQUENCE [LARGE SCALE GENOMIC DNA]</scope>
    <source>
        <strain evidence="4 5">CCM 4927</strain>
    </source>
</reference>
<name>A0A2G5NSG2_9STAP</name>
<feature type="domain" description="Nudix hydrolase" evidence="3">
    <location>
        <begin position="1"/>
        <end position="102"/>
    </location>
</feature>
<keyword evidence="2" id="KW-0378">Hydrolase</keyword>
<dbReference type="Gene3D" id="3.90.79.10">
    <property type="entry name" value="Nucleoside Triphosphate Pyrophosphohydrolase"/>
    <property type="match status" value="1"/>
</dbReference>
<evidence type="ECO:0000313" key="5">
    <source>
        <dbReference type="Proteomes" id="UP000229523"/>
    </source>
</evidence>
<dbReference type="PANTHER" id="PTHR43046:SF2">
    <property type="entry name" value="8-OXO-DGTP DIPHOSPHATASE-RELATED"/>
    <property type="match status" value="1"/>
</dbReference>
<dbReference type="PROSITE" id="PS51462">
    <property type="entry name" value="NUDIX"/>
    <property type="match status" value="1"/>
</dbReference>
<protein>
    <submittedName>
        <fullName evidence="4">NUDIX domain-containing protein</fullName>
    </submittedName>
</protein>
<dbReference type="AlphaFoldDB" id="A0A2G5NSG2"/>
<dbReference type="InterPro" id="IPR020476">
    <property type="entry name" value="Nudix_hydrolase"/>
</dbReference>
<dbReference type="PANTHER" id="PTHR43046">
    <property type="entry name" value="GDP-MANNOSE MANNOSYL HYDROLASE"/>
    <property type="match status" value="1"/>
</dbReference>
<evidence type="ECO:0000259" key="3">
    <source>
        <dbReference type="PROSITE" id="PS51462"/>
    </source>
</evidence>
<dbReference type="PRINTS" id="PR00502">
    <property type="entry name" value="NUDIXFAMILY"/>
</dbReference>
<dbReference type="SUPFAM" id="SSF55811">
    <property type="entry name" value="Nudix"/>
    <property type="match status" value="1"/>
</dbReference>
<gene>
    <name evidence="4" type="ORF">BFS35_003085</name>
</gene>
<sequence length="102" mass="11780">MWGLPGGAMELGESYEAVAIIETKEETGLNIEHLKFIYLFSGEDIHYIYLNGDEVYNTIALYESRTFSEEIRNSDESIDLNWFNINNLPNSIAPPKARHEFY</sequence>
<keyword evidence="5" id="KW-1185">Reference proteome</keyword>
<dbReference type="InterPro" id="IPR015797">
    <property type="entry name" value="NUDIX_hydrolase-like_dom_sf"/>
</dbReference>
<dbReference type="EMBL" id="MJBI02000001">
    <property type="protein sequence ID" value="RAI82684.1"/>
    <property type="molecule type" value="Genomic_DNA"/>
</dbReference>
<evidence type="ECO:0000256" key="2">
    <source>
        <dbReference type="ARBA" id="ARBA00022801"/>
    </source>
</evidence>
<accession>A0A2G5NSG2</accession>
<organism evidence="4 5">
    <name type="scientific">Macrococcoides goetzii</name>
    <dbReference type="NCBI Taxonomy" id="1891097"/>
    <lineage>
        <taxon>Bacteria</taxon>
        <taxon>Bacillati</taxon>
        <taxon>Bacillota</taxon>
        <taxon>Bacilli</taxon>
        <taxon>Bacillales</taxon>
        <taxon>Staphylococcaceae</taxon>
        <taxon>Macrococcoides</taxon>
    </lineage>
</organism>
<evidence type="ECO:0000313" key="4">
    <source>
        <dbReference type="EMBL" id="RAI82684.1"/>
    </source>
</evidence>
<proteinExistence type="predicted"/>
<dbReference type="Pfam" id="PF00293">
    <property type="entry name" value="NUDIX"/>
    <property type="match status" value="1"/>
</dbReference>
<dbReference type="GO" id="GO:0016787">
    <property type="term" value="F:hydrolase activity"/>
    <property type="evidence" value="ECO:0007669"/>
    <property type="project" value="UniProtKB-KW"/>
</dbReference>
<dbReference type="Proteomes" id="UP000229523">
    <property type="component" value="Unassembled WGS sequence"/>
</dbReference>
<comment type="cofactor">
    <cofactor evidence="1">
        <name>Mg(2+)</name>
        <dbReference type="ChEBI" id="CHEBI:18420"/>
    </cofactor>
</comment>
<comment type="caution">
    <text evidence="4">The sequence shown here is derived from an EMBL/GenBank/DDBJ whole genome shotgun (WGS) entry which is preliminary data.</text>
</comment>
<evidence type="ECO:0000256" key="1">
    <source>
        <dbReference type="ARBA" id="ARBA00001946"/>
    </source>
</evidence>